<accession>A0A815CED7</accession>
<evidence type="ECO:0000313" key="4">
    <source>
        <dbReference type="EMBL" id="CAF1585351.1"/>
    </source>
</evidence>
<dbReference type="EMBL" id="CAJNOM010001004">
    <property type="protein sequence ID" value="CAF1585351.1"/>
    <property type="molecule type" value="Genomic_DNA"/>
</dbReference>
<dbReference type="Proteomes" id="UP000663877">
    <property type="component" value="Unassembled WGS sequence"/>
</dbReference>
<dbReference type="PROSITE" id="PS50181">
    <property type="entry name" value="FBOX"/>
    <property type="match status" value="1"/>
</dbReference>
<comment type="caution">
    <text evidence="3">The sequence shown here is derived from an EMBL/GenBank/DDBJ whole genome shotgun (WGS) entry which is preliminary data.</text>
</comment>
<dbReference type="EMBL" id="CAJNOI010000467">
    <property type="protein sequence ID" value="CAF1286223.1"/>
    <property type="molecule type" value="Genomic_DNA"/>
</dbReference>
<evidence type="ECO:0000313" key="5">
    <source>
        <dbReference type="Proteomes" id="UP000663832"/>
    </source>
</evidence>
<dbReference type="Proteomes" id="UP000663832">
    <property type="component" value="Unassembled WGS sequence"/>
</dbReference>
<sequence length="601" mass="72243">MNLKSKRNNNEIIHQNKKREAESTKISKNFVSHFENLPNEIIYEIFSYLNIYDIYYGFFNLKKRFENLYTHLNPYLRINISTMSKIKFDDYHQKIIIPNRQRISILRLSNPFTTDIIFSPPKIILKFIQLKTLILDKTDSTYLKNILKHMIHLPELSSLSINLIDFIKNSTEFYLQIFRLPKLKYCKLNFQIMDHLDISSTSTNIVSPIEHFVYEPLFPIESFENLLSFLPHLRHLSIHNIHDYRHRGTNFSPLRLKSFTNISLKLSSMNFNRLEEIIKNYFYYIEVLHITSCDDSEFLNAKRWERLIISFMPNLRIFNMNHTGLADKYHDVINQFNSSFWITKQWYFTHEHITKDNSQTRIFYSMNPYRRKCYTLDWQKSEQTCLDIKENNFRSVKHVFIDGKQVSKNYVDYFSNATELTINSFENESHISISTILNTIFPLKQITKITIAHCIFSFEQLLQLLCVLPNLHEIKYYLSFFIRVDLKLIKQNENFQHVSTQNKVKRLEILPEGCTIEQFQFILYLFPQLEYLHVGMGKVEIETFIPYLSSRPFVQTHPLFFLRIGQLRKKSIPQLNRLMKLNHLHDHYLIKIVYCDLYLWW</sequence>
<evidence type="ECO:0000259" key="2">
    <source>
        <dbReference type="PROSITE" id="PS50181"/>
    </source>
</evidence>
<dbReference type="InterPro" id="IPR032675">
    <property type="entry name" value="LRR_dom_sf"/>
</dbReference>
<reference evidence="3" key="1">
    <citation type="submission" date="2021-02" db="EMBL/GenBank/DDBJ databases">
        <authorList>
            <person name="Nowell W R."/>
        </authorList>
    </citation>
    <scope>NUCLEOTIDE SEQUENCE</scope>
</reference>
<gene>
    <name evidence="3" type="ORF">BJG266_LOCUS31484</name>
    <name evidence="4" type="ORF">QVE165_LOCUS50561</name>
</gene>
<evidence type="ECO:0000256" key="1">
    <source>
        <dbReference type="SAM" id="MobiDB-lite"/>
    </source>
</evidence>
<proteinExistence type="predicted"/>
<dbReference type="OrthoDB" id="9996306at2759"/>
<feature type="domain" description="F-box" evidence="2">
    <location>
        <begin position="31"/>
        <end position="78"/>
    </location>
</feature>
<evidence type="ECO:0000313" key="3">
    <source>
        <dbReference type="EMBL" id="CAF1286223.1"/>
    </source>
</evidence>
<dbReference type="InterPro" id="IPR001810">
    <property type="entry name" value="F-box_dom"/>
</dbReference>
<organism evidence="3 6">
    <name type="scientific">Adineta steineri</name>
    <dbReference type="NCBI Taxonomy" id="433720"/>
    <lineage>
        <taxon>Eukaryota</taxon>
        <taxon>Metazoa</taxon>
        <taxon>Spiralia</taxon>
        <taxon>Gnathifera</taxon>
        <taxon>Rotifera</taxon>
        <taxon>Eurotatoria</taxon>
        <taxon>Bdelloidea</taxon>
        <taxon>Adinetida</taxon>
        <taxon>Adinetidae</taxon>
        <taxon>Adineta</taxon>
    </lineage>
</organism>
<dbReference type="SUPFAM" id="SSF52047">
    <property type="entry name" value="RNI-like"/>
    <property type="match status" value="1"/>
</dbReference>
<evidence type="ECO:0000313" key="6">
    <source>
        <dbReference type="Proteomes" id="UP000663877"/>
    </source>
</evidence>
<dbReference type="AlphaFoldDB" id="A0A815CED7"/>
<name>A0A815CED7_9BILA</name>
<dbReference type="Gene3D" id="3.80.10.10">
    <property type="entry name" value="Ribonuclease Inhibitor"/>
    <property type="match status" value="1"/>
</dbReference>
<feature type="region of interest" description="Disordered" evidence="1">
    <location>
        <begin position="1"/>
        <end position="20"/>
    </location>
</feature>
<keyword evidence="5" id="KW-1185">Reference proteome</keyword>
<protein>
    <recommendedName>
        <fullName evidence="2">F-box domain-containing protein</fullName>
    </recommendedName>
</protein>